<dbReference type="EMBL" id="JBFOLJ010000002">
    <property type="protein sequence ID" value="KAL2552877.1"/>
    <property type="molecule type" value="Genomic_DNA"/>
</dbReference>
<dbReference type="Proteomes" id="UP001604277">
    <property type="component" value="Unassembled WGS sequence"/>
</dbReference>
<name>A0ABD1WT61_9LAMI</name>
<feature type="region of interest" description="Disordered" evidence="1">
    <location>
        <begin position="67"/>
        <end position="121"/>
    </location>
</feature>
<evidence type="ECO:0000259" key="2">
    <source>
        <dbReference type="Pfam" id="PF14303"/>
    </source>
</evidence>
<sequence>MAADDGVTIVFSGGDLVMGRMNRTKALVLQDDKFNKCFKFDHVWPLLKDTEKFENDVNTVIPSLHRQSGYFQSSQPESPTSEYPGLSSFSPDMSKEDIGGTSNQRPIRIKKAKGKKKNYDENTKMITEMREENRQLVNIAKQDHEDKQEQFQIQMLRAQTEAKKVTC</sequence>
<evidence type="ECO:0000313" key="3">
    <source>
        <dbReference type="EMBL" id="KAL2552877.1"/>
    </source>
</evidence>
<protein>
    <recommendedName>
        <fullName evidence="2">No apical meristem-associated C-terminal domain-containing protein</fullName>
    </recommendedName>
</protein>
<dbReference type="AlphaFoldDB" id="A0ABD1WT61"/>
<reference evidence="4" key="1">
    <citation type="submission" date="2024-07" db="EMBL/GenBank/DDBJ databases">
        <title>Two chromosome-level genome assemblies of Korean endemic species Abeliophyllum distichum and Forsythia ovata (Oleaceae).</title>
        <authorList>
            <person name="Jang H."/>
        </authorList>
    </citation>
    <scope>NUCLEOTIDE SEQUENCE [LARGE SCALE GENOMIC DNA]</scope>
</reference>
<keyword evidence="4" id="KW-1185">Reference proteome</keyword>
<organism evidence="3 4">
    <name type="scientific">Forsythia ovata</name>
    <dbReference type="NCBI Taxonomy" id="205694"/>
    <lineage>
        <taxon>Eukaryota</taxon>
        <taxon>Viridiplantae</taxon>
        <taxon>Streptophyta</taxon>
        <taxon>Embryophyta</taxon>
        <taxon>Tracheophyta</taxon>
        <taxon>Spermatophyta</taxon>
        <taxon>Magnoliopsida</taxon>
        <taxon>eudicotyledons</taxon>
        <taxon>Gunneridae</taxon>
        <taxon>Pentapetalae</taxon>
        <taxon>asterids</taxon>
        <taxon>lamiids</taxon>
        <taxon>Lamiales</taxon>
        <taxon>Oleaceae</taxon>
        <taxon>Forsythieae</taxon>
        <taxon>Forsythia</taxon>
    </lineage>
</organism>
<dbReference type="Pfam" id="PF14303">
    <property type="entry name" value="NAM-associated"/>
    <property type="match status" value="1"/>
</dbReference>
<dbReference type="InterPro" id="IPR029466">
    <property type="entry name" value="NAM-associated_C"/>
</dbReference>
<feature type="domain" description="No apical meristem-associated C-terminal" evidence="2">
    <location>
        <begin position="36"/>
        <end position="164"/>
    </location>
</feature>
<accession>A0ABD1WT61</accession>
<evidence type="ECO:0000313" key="4">
    <source>
        <dbReference type="Proteomes" id="UP001604277"/>
    </source>
</evidence>
<feature type="compositionally biased region" description="Polar residues" evidence="1">
    <location>
        <begin position="67"/>
        <end position="91"/>
    </location>
</feature>
<evidence type="ECO:0000256" key="1">
    <source>
        <dbReference type="SAM" id="MobiDB-lite"/>
    </source>
</evidence>
<proteinExistence type="predicted"/>
<feature type="compositionally biased region" description="Basic residues" evidence="1">
    <location>
        <begin position="107"/>
        <end position="116"/>
    </location>
</feature>
<gene>
    <name evidence="3" type="ORF">Fot_06496</name>
</gene>
<comment type="caution">
    <text evidence="3">The sequence shown here is derived from an EMBL/GenBank/DDBJ whole genome shotgun (WGS) entry which is preliminary data.</text>
</comment>